<dbReference type="InterPro" id="IPR017452">
    <property type="entry name" value="GPCR_Rhodpsn_7TM"/>
</dbReference>
<evidence type="ECO:0000313" key="12">
    <source>
        <dbReference type="RefSeq" id="XP_031571912.1"/>
    </source>
</evidence>
<dbReference type="OrthoDB" id="2101615at2759"/>
<dbReference type="Pfam" id="PF00001">
    <property type="entry name" value="7tm_1"/>
    <property type="match status" value="1"/>
</dbReference>
<dbReference type="AlphaFoldDB" id="A0A6P8IXT2"/>
<dbReference type="Proteomes" id="UP000515163">
    <property type="component" value="Unplaced"/>
</dbReference>
<feature type="transmembrane region" description="Helical" evidence="9">
    <location>
        <begin position="305"/>
        <end position="326"/>
    </location>
</feature>
<organism evidence="11 12">
    <name type="scientific">Actinia tenebrosa</name>
    <name type="common">Australian red waratah sea anemone</name>
    <dbReference type="NCBI Taxonomy" id="6105"/>
    <lineage>
        <taxon>Eukaryota</taxon>
        <taxon>Metazoa</taxon>
        <taxon>Cnidaria</taxon>
        <taxon>Anthozoa</taxon>
        <taxon>Hexacorallia</taxon>
        <taxon>Actiniaria</taxon>
        <taxon>Actiniidae</taxon>
        <taxon>Actinia</taxon>
    </lineage>
</organism>
<evidence type="ECO:0000256" key="4">
    <source>
        <dbReference type="ARBA" id="ARBA00023040"/>
    </source>
</evidence>
<reference evidence="12" key="1">
    <citation type="submission" date="2025-08" db="UniProtKB">
        <authorList>
            <consortium name="RefSeq"/>
        </authorList>
    </citation>
    <scope>IDENTIFICATION</scope>
    <source>
        <tissue evidence="12">Tentacle</tissue>
    </source>
</reference>
<keyword evidence="11" id="KW-1185">Reference proteome</keyword>
<gene>
    <name evidence="12" type="primary">LOC116306025</name>
</gene>
<evidence type="ECO:0000256" key="7">
    <source>
        <dbReference type="ARBA" id="ARBA00023224"/>
    </source>
</evidence>
<dbReference type="PANTHER" id="PTHR45695">
    <property type="entry name" value="LEUCOKININ RECEPTOR-RELATED"/>
    <property type="match status" value="1"/>
</dbReference>
<feature type="transmembrane region" description="Helical" evidence="9">
    <location>
        <begin position="37"/>
        <end position="61"/>
    </location>
</feature>
<sequence length="358" mass="40936">MCSVFANNTNETCLRNESIVSAPQCISLVKTYEGLKVVLLFFYIVVMVLAILGNTLVIYIVYSNKPMRTSTNIFIVNMAFCDLGIPFFVLPKRMSELFVGKYVWLIPGDVGLALCKLLPFVHDVFIVCSVFSLLLITFDRFCAVLLPHKRHLLSKKVVLISITFAWVLSIGICAIILKAFLVYDVNGKRLCNSFWYTQSYMAYFITMICFNIFIPIVLVTIAYSAIFYKLKHHVLTIGDSFSNRQRQQEHLRQKKIIKMAFAIVCAFAVCWLPYAVVVFIRISFIFSSPSPFASCSFWIASSISYYFMILISVTNPAICFTFGTSFREELCKIIRRVFGCCFTRRVEVVDMAMSEVRL</sequence>
<dbReference type="PROSITE" id="PS50262">
    <property type="entry name" value="G_PROTEIN_RECEP_F1_2"/>
    <property type="match status" value="1"/>
</dbReference>
<dbReference type="PANTHER" id="PTHR45695:SF9">
    <property type="entry name" value="LEUCOKININ RECEPTOR"/>
    <property type="match status" value="1"/>
</dbReference>
<dbReference type="PRINTS" id="PR00237">
    <property type="entry name" value="GPCRRHODOPSN"/>
</dbReference>
<feature type="transmembrane region" description="Helical" evidence="9">
    <location>
        <begin position="157"/>
        <end position="180"/>
    </location>
</feature>
<evidence type="ECO:0000256" key="6">
    <source>
        <dbReference type="ARBA" id="ARBA00023170"/>
    </source>
</evidence>
<feature type="domain" description="G-protein coupled receptors family 1 profile" evidence="10">
    <location>
        <begin position="53"/>
        <end position="319"/>
    </location>
</feature>
<dbReference type="PROSITE" id="PS00237">
    <property type="entry name" value="G_PROTEIN_RECEP_F1_1"/>
    <property type="match status" value="1"/>
</dbReference>
<keyword evidence="5 9" id="KW-0472">Membrane</keyword>
<dbReference type="RefSeq" id="XP_031571912.1">
    <property type="nucleotide sequence ID" value="XM_031716052.1"/>
</dbReference>
<feature type="transmembrane region" description="Helical" evidence="9">
    <location>
        <begin position="200"/>
        <end position="223"/>
    </location>
</feature>
<dbReference type="KEGG" id="aten:116306025"/>
<evidence type="ECO:0000256" key="5">
    <source>
        <dbReference type="ARBA" id="ARBA00023136"/>
    </source>
</evidence>
<keyword evidence="2 8" id="KW-0812">Transmembrane</keyword>
<evidence type="ECO:0000256" key="9">
    <source>
        <dbReference type="SAM" id="Phobius"/>
    </source>
</evidence>
<proteinExistence type="inferred from homology"/>
<evidence type="ECO:0000256" key="2">
    <source>
        <dbReference type="ARBA" id="ARBA00022692"/>
    </source>
</evidence>
<protein>
    <submittedName>
        <fullName evidence="12">QRFP-like peptide receptor</fullName>
    </submittedName>
</protein>
<dbReference type="SUPFAM" id="SSF81321">
    <property type="entry name" value="Family A G protein-coupled receptor-like"/>
    <property type="match status" value="1"/>
</dbReference>
<evidence type="ECO:0000313" key="11">
    <source>
        <dbReference type="Proteomes" id="UP000515163"/>
    </source>
</evidence>
<feature type="transmembrane region" description="Helical" evidence="9">
    <location>
        <begin position="73"/>
        <end position="90"/>
    </location>
</feature>
<dbReference type="Gene3D" id="1.20.1070.10">
    <property type="entry name" value="Rhodopsin 7-helix transmembrane proteins"/>
    <property type="match status" value="1"/>
</dbReference>
<keyword evidence="7 8" id="KW-0807">Transducer</keyword>
<comment type="subcellular location">
    <subcellularLocation>
        <location evidence="1">Membrane</location>
        <topology evidence="1">Multi-pass membrane protein</topology>
    </subcellularLocation>
</comment>
<feature type="transmembrane region" description="Helical" evidence="9">
    <location>
        <begin position="260"/>
        <end position="285"/>
    </location>
</feature>
<dbReference type="InterPro" id="IPR000276">
    <property type="entry name" value="GPCR_Rhodpsn"/>
</dbReference>
<dbReference type="GO" id="GO:0004930">
    <property type="term" value="F:G protein-coupled receptor activity"/>
    <property type="evidence" value="ECO:0007669"/>
    <property type="project" value="UniProtKB-KW"/>
</dbReference>
<dbReference type="GeneID" id="116306025"/>
<name>A0A6P8IXT2_ACTTE</name>
<accession>A0A6P8IXT2</accession>
<evidence type="ECO:0000256" key="1">
    <source>
        <dbReference type="ARBA" id="ARBA00004141"/>
    </source>
</evidence>
<dbReference type="GO" id="GO:0005886">
    <property type="term" value="C:plasma membrane"/>
    <property type="evidence" value="ECO:0007669"/>
    <property type="project" value="TreeGrafter"/>
</dbReference>
<keyword evidence="3 9" id="KW-1133">Transmembrane helix</keyword>
<keyword evidence="4 8" id="KW-0297">G-protein coupled receptor</keyword>
<keyword evidence="6 8" id="KW-0675">Receptor</keyword>
<dbReference type="InParanoid" id="A0A6P8IXT2"/>
<feature type="transmembrane region" description="Helical" evidence="9">
    <location>
        <begin position="110"/>
        <end position="136"/>
    </location>
</feature>
<evidence type="ECO:0000256" key="8">
    <source>
        <dbReference type="RuleBase" id="RU000688"/>
    </source>
</evidence>
<comment type="similarity">
    <text evidence="8">Belongs to the G-protein coupled receptor 1 family.</text>
</comment>
<dbReference type="CDD" id="cd00637">
    <property type="entry name" value="7tm_classA_rhodopsin-like"/>
    <property type="match status" value="1"/>
</dbReference>
<evidence type="ECO:0000256" key="3">
    <source>
        <dbReference type="ARBA" id="ARBA00022989"/>
    </source>
</evidence>
<evidence type="ECO:0000259" key="10">
    <source>
        <dbReference type="PROSITE" id="PS50262"/>
    </source>
</evidence>